<evidence type="ECO:0000259" key="7">
    <source>
        <dbReference type="Pfam" id="PF07715"/>
    </source>
</evidence>
<dbReference type="InterPro" id="IPR000531">
    <property type="entry name" value="Beta-barrel_TonB"/>
</dbReference>
<feature type="domain" description="TonB-dependent receptor-like beta-barrel" evidence="6">
    <location>
        <begin position="557"/>
        <end position="995"/>
    </location>
</feature>
<evidence type="ECO:0008006" key="10">
    <source>
        <dbReference type="Google" id="ProtNLM"/>
    </source>
</evidence>
<evidence type="ECO:0000256" key="2">
    <source>
        <dbReference type="ARBA" id="ARBA00023136"/>
    </source>
</evidence>
<comment type="caution">
    <text evidence="8">The sequence shown here is derived from an EMBL/GenBank/DDBJ whole genome shotgun (WGS) entry which is preliminary data.</text>
</comment>
<gene>
    <name evidence="8" type="ORF">PHACT_00255</name>
</gene>
<name>A0A1E8CHB7_9GAMM</name>
<dbReference type="PANTHER" id="PTHR47234:SF2">
    <property type="entry name" value="TONB-DEPENDENT RECEPTOR"/>
    <property type="match status" value="1"/>
</dbReference>
<feature type="region of interest" description="Disordered" evidence="5">
    <location>
        <begin position="762"/>
        <end position="781"/>
    </location>
</feature>
<proteinExistence type="inferred from homology"/>
<dbReference type="SUPFAM" id="SSF56935">
    <property type="entry name" value="Porins"/>
    <property type="match status" value="1"/>
</dbReference>
<comment type="subcellular location">
    <subcellularLocation>
        <location evidence="1 4">Cell outer membrane</location>
    </subcellularLocation>
</comment>
<keyword evidence="9" id="KW-1185">Reference proteome</keyword>
<sequence>MPAHDSTKKIPHKVNLLSAAISITLFPMTSLLYAQDGADQPRLEEVVVTGSRITRFEGDYSAPVLSLGAEQVEQSGSTNIEDFISEVGALVGSSGSFETQGEDGGSRVGVNALNLRNLGNNRTLTLVNGRRHVSALATGEPLVDTNTIPIALIERVDVLTGGASAVYGADAVSGAVNFILKDDFEGVAIRTQGGMSDEGDAEDFFASFVFGTNFDDGRGNVTSSYEYRKQERLETKDRSYGISGRQYINNNPAEYGGVDDPNVPDRTLTPPGSRNFTYTAPDGRYDILGTDPVTGEQYTYPSPIALSADGSPFQVGQPTSGFAHLGGDGTPTAYFSSSLIPELETHSFNLNGRYDLNENHTAFTEFKFVRTNAVNPRSSSYTTVLELSLDNPFIPDAFNDVLASIQDPSINLARDDLEMRSLNDNTRDTTRLVAGFRGDITDWLRYEASANYGITEVTARLSNQRLEDRYFAALDAVTDPATGQATCRSNLNPAAVPPTDPVVSPWNPGVWGDAANMTFTPGANSGCVPFNPFLDGTQYYFSPGQINPDDPNGAAQAFITNAGTPIVSKGESEQTVFNAFLSGDSSGLGLAMPAGPVDFVLGGEYREEKIANTPDALRSNPNGLTPLDFTRPSSSSYDVAEAFAEVSIPVFQDLAPLLQALRVDGAFRYSDWSTIGETTAYSIGVNWTLNDSVIIRGSLGESVRAPNLAELFEPENQSSFRPDDPCEAANLNAQTANTVANCRAEIAALGLDPDAFVSASPVGRPGVRGGNPRLEEETSNTQTLGVVYTPSWMPGLVAAVDWWEIDMSQGVLYPSDDEIVERCYDQPSTDNAFCDLFSRATQGALVGVIVDLEQRPVNVSNLYTSGVDFSMNYPIDLDNLGMLSLSFNGTYLESLKTQPTVEPRQVEEAGMVETLLGQHAPEWVANLSANWLRGPLALTYRFRYQSALNIYQDEELQRQPDRSDFLKTDPVMVHDIQGSYNFSNGFEVYGGINNLTKQEPDPSYLNLPVGPRGRVAYLGVSADFQSLRSLNPFQ</sequence>
<dbReference type="Gene3D" id="2.40.170.20">
    <property type="entry name" value="TonB-dependent receptor, beta-barrel domain"/>
    <property type="match status" value="1"/>
</dbReference>
<dbReference type="Gene3D" id="2.170.130.10">
    <property type="entry name" value="TonB-dependent receptor, plug domain"/>
    <property type="match status" value="1"/>
</dbReference>
<accession>A0A1E8CHB7</accession>
<dbReference type="InterPro" id="IPR037066">
    <property type="entry name" value="Plug_dom_sf"/>
</dbReference>
<evidence type="ECO:0000256" key="5">
    <source>
        <dbReference type="SAM" id="MobiDB-lite"/>
    </source>
</evidence>
<feature type="domain" description="TonB-dependent receptor plug" evidence="7">
    <location>
        <begin position="61"/>
        <end position="175"/>
    </location>
</feature>
<keyword evidence="3" id="KW-0998">Cell outer membrane</keyword>
<dbReference type="Pfam" id="PF07715">
    <property type="entry name" value="Plug"/>
    <property type="match status" value="1"/>
</dbReference>
<dbReference type="EMBL" id="MASR01000001">
    <property type="protein sequence ID" value="OFE11778.1"/>
    <property type="molecule type" value="Genomic_DNA"/>
</dbReference>
<evidence type="ECO:0000256" key="1">
    <source>
        <dbReference type="ARBA" id="ARBA00004442"/>
    </source>
</evidence>
<evidence type="ECO:0000256" key="4">
    <source>
        <dbReference type="RuleBase" id="RU003357"/>
    </source>
</evidence>
<dbReference type="GO" id="GO:0009279">
    <property type="term" value="C:cell outer membrane"/>
    <property type="evidence" value="ECO:0007669"/>
    <property type="project" value="UniProtKB-SubCell"/>
</dbReference>
<keyword evidence="2 4" id="KW-0472">Membrane</keyword>
<dbReference type="OrthoDB" id="176248at2"/>
<comment type="similarity">
    <text evidence="4">Belongs to the TonB-dependent receptor family.</text>
</comment>
<evidence type="ECO:0000313" key="8">
    <source>
        <dbReference type="EMBL" id="OFE11778.1"/>
    </source>
</evidence>
<dbReference type="AlphaFoldDB" id="A0A1E8CHB7"/>
<dbReference type="STRING" id="1524254.PHACT_00255"/>
<dbReference type="InterPro" id="IPR012910">
    <property type="entry name" value="Plug_dom"/>
</dbReference>
<dbReference type="InterPro" id="IPR036942">
    <property type="entry name" value="Beta-barrel_TonB_sf"/>
</dbReference>
<evidence type="ECO:0000259" key="6">
    <source>
        <dbReference type="Pfam" id="PF00593"/>
    </source>
</evidence>
<keyword evidence="4" id="KW-0798">TonB box</keyword>
<protein>
    <recommendedName>
        <fullName evidence="10">TonB-dependent receptor</fullName>
    </recommendedName>
</protein>
<dbReference type="PANTHER" id="PTHR47234">
    <property type="match status" value="1"/>
</dbReference>
<reference evidence="9" key="1">
    <citation type="submission" date="2016-07" db="EMBL/GenBank/DDBJ databases">
        <authorList>
            <person name="Florea S."/>
            <person name="Webb J.S."/>
            <person name="Jaromczyk J."/>
            <person name="Schardl C.L."/>
        </authorList>
    </citation>
    <scope>NUCLEOTIDE SEQUENCE [LARGE SCALE GENOMIC DNA]</scope>
    <source>
        <strain evidence="9">KCTC 42131</strain>
    </source>
</reference>
<organism evidence="8 9">
    <name type="scientific">Pseudohongiella acticola</name>
    <dbReference type="NCBI Taxonomy" id="1524254"/>
    <lineage>
        <taxon>Bacteria</taxon>
        <taxon>Pseudomonadati</taxon>
        <taxon>Pseudomonadota</taxon>
        <taxon>Gammaproteobacteria</taxon>
        <taxon>Pseudomonadales</taxon>
        <taxon>Pseudohongiellaceae</taxon>
        <taxon>Pseudohongiella</taxon>
    </lineage>
</organism>
<evidence type="ECO:0000256" key="3">
    <source>
        <dbReference type="ARBA" id="ARBA00023237"/>
    </source>
</evidence>
<dbReference type="Pfam" id="PF00593">
    <property type="entry name" value="TonB_dep_Rec_b-barrel"/>
    <property type="match status" value="1"/>
</dbReference>
<dbReference type="Proteomes" id="UP000175669">
    <property type="component" value="Unassembled WGS sequence"/>
</dbReference>
<evidence type="ECO:0000313" key="9">
    <source>
        <dbReference type="Proteomes" id="UP000175669"/>
    </source>
</evidence>